<dbReference type="InterPro" id="IPR043502">
    <property type="entry name" value="DNA/RNA_pol_sf"/>
</dbReference>
<dbReference type="InterPro" id="IPR050951">
    <property type="entry name" value="Retrovirus_Pol_polyprotein"/>
</dbReference>
<dbReference type="PANTHER" id="PTHR37984">
    <property type="entry name" value="PROTEIN CBG26694"/>
    <property type="match status" value="1"/>
</dbReference>
<accession>A0A9Q3D5J2</accession>
<name>A0A9Q3D5J2_9BASI</name>
<dbReference type="AlphaFoldDB" id="A0A9Q3D5J2"/>
<evidence type="ECO:0000313" key="1">
    <source>
        <dbReference type="EMBL" id="MBW0494758.1"/>
    </source>
</evidence>
<comment type="caution">
    <text evidence="1">The sequence shown here is derived from an EMBL/GenBank/DDBJ whole genome shotgun (WGS) entry which is preliminary data.</text>
</comment>
<reference evidence="1" key="1">
    <citation type="submission" date="2021-03" db="EMBL/GenBank/DDBJ databases">
        <title>Draft genome sequence of rust myrtle Austropuccinia psidii MF-1, a brazilian biotype.</title>
        <authorList>
            <person name="Quecine M.C."/>
            <person name="Pachon D.M.R."/>
            <person name="Bonatelli M.L."/>
            <person name="Correr F.H."/>
            <person name="Franceschini L.M."/>
            <person name="Leite T.F."/>
            <person name="Margarido G.R.A."/>
            <person name="Almeida C.A."/>
            <person name="Ferrarezi J.A."/>
            <person name="Labate C.A."/>
        </authorList>
    </citation>
    <scope>NUCLEOTIDE SEQUENCE</scope>
    <source>
        <strain evidence="1">MF-1</strain>
    </source>
</reference>
<proteinExistence type="predicted"/>
<evidence type="ECO:0008006" key="3">
    <source>
        <dbReference type="Google" id="ProtNLM"/>
    </source>
</evidence>
<dbReference type="SUPFAM" id="SSF56672">
    <property type="entry name" value="DNA/RNA polymerases"/>
    <property type="match status" value="1"/>
</dbReference>
<evidence type="ECO:0000313" key="2">
    <source>
        <dbReference type="Proteomes" id="UP000765509"/>
    </source>
</evidence>
<dbReference type="PANTHER" id="PTHR37984:SF5">
    <property type="entry name" value="PROTEIN NYNRIN-LIKE"/>
    <property type="match status" value="1"/>
</dbReference>
<gene>
    <name evidence="1" type="ORF">O181_034473</name>
</gene>
<keyword evidence="2" id="KW-1185">Reference proteome</keyword>
<dbReference type="Gene3D" id="3.10.10.10">
    <property type="entry name" value="HIV Type 1 Reverse Transcriptase, subunit A, domain 1"/>
    <property type="match status" value="1"/>
</dbReference>
<dbReference type="InterPro" id="IPR043128">
    <property type="entry name" value="Rev_trsase/Diguanyl_cyclase"/>
</dbReference>
<organism evidence="1 2">
    <name type="scientific">Austropuccinia psidii MF-1</name>
    <dbReference type="NCBI Taxonomy" id="1389203"/>
    <lineage>
        <taxon>Eukaryota</taxon>
        <taxon>Fungi</taxon>
        <taxon>Dikarya</taxon>
        <taxon>Basidiomycota</taxon>
        <taxon>Pucciniomycotina</taxon>
        <taxon>Pucciniomycetes</taxon>
        <taxon>Pucciniales</taxon>
        <taxon>Sphaerophragmiaceae</taxon>
        <taxon>Austropuccinia</taxon>
    </lineage>
</organism>
<dbReference type="EMBL" id="AVOT02012728">
    <property type="protein sequence ID" value="MBW0494758.1"/>
    <property type="molecule type" value="Genomic_DNA"/>
</dbReference>
<dbReference type="Gene3D" id="3.30.70.270">
    <property type="match status" value="1"/>
</dbReference>
<protein>
    <recommendedName>
        <fullName evidence="3">Peptidase A2 domain-containing protein</fullName>
    </recommendedName>
</protein>
<sequence>MGDAITEISNDGQDPIEKFQVEYQEGTPLEIQDIQLRAGLPQETVNKSLCKHTQDAQTFIVTSTKGILYIHGTATKMTVCFDNPRHILIIDSGAHSSIVAREYLDNHFPNLEKQLLPTKAKNLKSASGKMRFIGTIIKYFIINHRKGNIRLNQDFLVLEDDHLQEFLLGKDYKSIYGIDIYNSRSRHVTIGTNNEKKFSLDIYQLSNQDPLDELPNELKVILMSNLTSKQKFGSLKFLRKNRKDFSICEEPLGKIRGHDIERYLDVERPYPTMLRRPSYPTSLKGKLKIEKYINEILHLDVIRKIGHHEIVELTTPFLITRNDGKSRLCGDFRALNSYTKEDRYPIPRITHALDKLETGKDITKIDYMKDLHQNGVKPISMKLLRILCHMGIYEYTRMPFGIKNAPTHF</sequence>
<dbReference type="Proteomes" id="UP000765509">
    <property type="component" value="Unassembled WGS sequence"/>
</dbReference>